<evidence type="ECO:0000313" key="6">
    <source>
        <dbReference type="EMBL" id="UTI66664.1"/>
    </source>
</evidence>
<evidence type="ECO:0000256" key="4">
    <source>
        <dbReference type="PROSITE-ProRule" id="PRU00335"/>
    </source>
</evidence>
<keyword evidence="1" id="KW-0805">Transcription regulation</keyword>
<evidence type="ECO:0000256" key="1">
    <source>
        <dbReference type="ARBA" id="ARBA00023015"/>
    </source>
</evidence>
<keyword evidence="2 4" id="KW-0238">DNA-binding</keyword>
<dbReference type="InterPro" id="IPR050109">
    <property type="entry name" value="HTH-type_TetR-like_transc_reg"/>
</dbReference>
<dbReference type="InterPro" id="IPR009057">
    <property type="entry name" value="Homeodomain-like_sf"/>
</dbReference>
<sequence>MATLSRRERTDATRQATEAALLAATVELLEQGTPFAELGIEQIVRQAGFSRPTFYTYFRDKRELILRLGAGLQAAVAEAADPWLTGESGRTRETLTAVLEAFRAHRGTLVAINEAATYDPEVAGFWRGFHENFLQTALGRILRGDPDLSPERARARAYALVWMTQRVLSEHLAFPTQDEQALLDELAGLWQGAAGGSAAAAAD</sequence>
<feature type="DNA-binding region" description="H-T-H motif" evidence="4">
    <location>
        <begin position="39"/>
        <end position="58"/>
    </location>
</feature>
<dbReference type="PROSITE" id="PS50977">
    <property type="entry name" value="HTH_TETR_2"/>
    <property type="match status" value="1"/>
</dbReference>
<dbReference type="InterPro" id="IPR036271">
    <property type="entry name" value="Tet_transcr_reg_TetR-rel_C_sf"/>
</dbReference>
<dbReference type="InterPro" id="IPR001647">
    <property type="entry name" value="HTH_TetR"/>
</dbReference>
<dbReference type="PANTHER" id="PTHR30055:SF234">
    <property type="entry name" value="HTH-TYPE TRANSCRIPTIONAL REGULATOR BETI"/>
    <property type="match status" value="1"/>
</dbReference>
<evidence type="ECO:0000256" key="2">
    <source>
        <dbReference type="ARBA" id="ARBA00023125"/>
    </source>
</evidence>
<dbReference type="Pfam" id="PF00440">
    <property type="entry name" value="TetR_N"/>
    <property type="match status" value="1"/>
</dbReference>
<name>A0ABY5DYM5_9ACTN</name>
<reference evidence="6 7" key="1">
    <citation type="submission" date="2022-06" db="EMBL/GenBank/DDBJ databases">
        <title>Paraconexibacter antarcticus.</title>
        <authorList>
            <person name="Kim C.S."/>
        </authorList>
    </citation>
    <scope>NUCLEOTIDE SEQUENCE [LARGE SCALE GENOMIC DNA]</scope>
    <source>
        <strain evidence="6 7">02-257</strain>
    </source>
</reference>
<dbReference type="SUPFAM" id="SSF46689">
    <property type="entry name" value="Homeodomain-like"/>
    <property type="match status" value="1"/>
</dbReference>
<dbReference type="Pfam" id="PF21313">
    <property type="entry name" value="EthR_C"/>
    <property type="match status" value="1"/>
</dbReference>
<protein>
    <submittedName>
        <fullName evidence="6">TetR/AcrR family transcriptional regulator</fullName>
    </submittedName>
</protein>
<evidence type="ECO:0000256" key="3">
    <source>
        <dbReference type="ARBA" id="ARBA00023163"/>
    </source>
</evidence>
<evidence type="ECO:0000259" key="5">
    <source>
        <dbReference type="PROSITE" id="PS50977"/>
    </source>
</evidence>
<organism evidence="6 7">
    <name type="scientific">Paraconexibacter antarcticus</name>
    <dbReference type="NCBI Taxonomy" id="2949664"/>
    <lineage>
        <taxon>Bacteria</taxon>
        <taxon>Bacillati</taxon>
        <taxon>Actinomycetota</taxon>
        <taxon>Thermoleophilia</taxon>
        <taxon>Solirubrobacterales</taxon>
        <taxon>Paraconexibacteraceae</taxon>
        <taxon>Paraconexibacter</taxon>
    </lineage>
</organism>
<evidence type="ECO:0000313" key="7">
    <source>
        <dbReference type="Proteomes" id="UP001056035"/>
    </source>
</evidence>
<keyword evidence="3" id="KW-0804">Transcription</keyword>
<dbReference type="Gene3D" id="1.10.357.10">
    <property type="entry name" value="Tetracycline Repressor, domain 2"/>
    <property type="match status" value="1"/>
</dbReference>
<accession>A0ABY5DYM5</accession>
<proteinExistence type="predicted"/>
<keyword evidence="7" id="KW-1185">Reference proteome</keyword>
<dbReference type="Proteomes" id="UP001056035">
    <property type="component" value="Chromosome"/>
</dbReference>
<feature type="domain" description="HTH tetR-type" evidence="5">
    <location>
        <begin position="15"/>
        <end position="76"/>
    </location>
</feature>
<dbReference type="EMBL" id="CP098502">
    <property type="protein sequence ID" value="UTI66664.1"/>
    <property type="molecule type" value="Genomic_DNA"/>
</dbReference>
<dbReference type="PANTHER" id="PTHR30055">
    <property type="entry name" value="HTH-TYPE TRANSCRIPTIONAL REGULATOR RUTR"/>
    <property type="match status" value="1"/>
</dbReference>
<dbReference type="SUPFAM" id="SSF48498">
    <property type="entry name" value="Tetracyclin repressor-like, C-terminal domain"/>
    <property type="match status" value="1"/>
</dbReference>
<dbReference type="RefSeq" id="WP_254573332.1">
    <property type="nucleotide sequence ID" value="NZ_CP098502.1"/>
</dbReference>
<gene>
    <name evidence="6" type="ORF">NBH00_10755</name>
</gene>
<dbReference type="InterPro" id="IPR049397">
    <property type="entry name" value="EthR_C"/>
</dbReference>
<dbReference type="Gene3D" id="1.10.10.60">
    <property type="entry name" value="Homeodomain-like"/>
    <property type="match status" value="1"/>
</dbReference>